<feature type="region of interest" description="Disordered" evidence="1">
    <location>
        <begin position="209"/>
        <end position="248"/>
    </location>
</feature>
<evidence type="ECO:0000259" key="3">
    <source>
        <dbReference type="Pfam" id="PF26059"/>
    </source>
</evidence>
<proteinExistence type="predicted"/>
<comment type="caution">
    <text evidence="4">The sequence shown here is derived from an EMBL/GenBank/DDBJ whole genome shotgun (WGS) entry which is preliminary data.</text>
</comment>
<accession>A0ABW7XB65</accession>
<evidence type="ECO:0000313" key="5">
    <source>
        <dbReference type="Proteomes" id="UP001611415"/>
    </source>
</evidence>
<feature type="compositionally biased region" description="Polar residues" evidence="1">
    <location>
        <begin position="236"/>
        <end position="248"/>
    </location>
</feature>
<gene>
    <name evidence="4" type="ORF">ACH49W_33935</name>
</gene>
<dbReference type="Proteomes" id="UP001611415">
    <property type="component" value="Unassembled WGS sequence"/>
</dbReference>
<evidence type="ECO:0000256" key="2">
    <source>
        <dbReference type="SAM" id="SignalP"/>
    </source>
</evidence>
<evidence type="ECO:0000256" key="1">
    <source>
        <dbReference type="SAM" id="MobiDB-lite"/>
    </source>
</evidence>
<organism evidence="4 5">
    <name type="scientific">Nocardia xishanensis</name>
    <dbReference type="NCBI Taxonomy" id="238964"/>
    <lineage>
        <taxon>Bacteria</taxon>
        <taxon>Bacillati</taxon>
        <taxon>Actinomycetota</taxon>
        <taxon>Actinomycetes</taxon>
        <taxon>Mycobacteriales</taxon>
        <taxon>Nocardiaceae</taxon>
        <taxon>Nocardia</taxon>
    </lineage>
</organism>
<dbReference type="Pfam" id="PF26059">
    <property type="entry name" value="DUF8020"/>
    <property type="match status" value="1"/>
</dbReference>
<feature type="domain" description="DUF8020" evidence="3">
    <location>
        <begin position="34"/>
        <end position="102"/>
    </location>
</feature>
<feature type="chain" id="PRO_5046913796" description="DUF8020 domain-containing protein" evidence="2">
    <location>
        <begin position="27"/>
        <end position="248"/>
    </location>
</feature>
<protein>
    <recommendedName>
        <fullName evidence="3">DUF8020 domain-containing protein</fullName>
    </recommendedName>
</protein>
<feature type="signal peptide" evidence="2">
    <location>
        <begin position="1"/>
        <end position="26"/>
    </location>
</feature>
<keyword evidence="5" id="KW-1185">Reference proteome</keyword>
<dbReference type="InterPro" id="IPR058333">
    <property type="entry name" value="DUF8020"/>
</dbReference>
<keyword evidence="2" id="KW-0732">Signal</keyword>
<name>A0ABW7XB65_9NOCA</name>
<dbReference type="EMBL" id="JBIRYO010000038">
    <property type="protein sequence ID" value="MFI2478384.1"/>
    <property type="molecule type" value="Genomic_DNA"/>
</dbReference>
<evidence type="ECO:0000313" key="4">
    <source>
        <dbReference type="EMBL" id="MFI2478384.1"/>
    </source>
</evidence>
<dbReference type="RefSeq" id="WP_357409788.1">
    <property type="nucleotide sequence ID" value="NZ_JBEYCD010000017.1"/>
</dbReference>
<sequence>MSYSTTVFAALTAAAAIAAASASAHAQPQEPGRFRAVLAGDSVVVTLDNAVFDHAEDQSIAVVDQRGDTVTTIPTAIEMNQQRFAVRNSISDDARTLTLTPDLQAVGAAAVVPVASPMEEQLALNQLASDLGTYMVTGSAIGTLVGAVIGLGLGLSSCLITGPTCLTIAPAAVSAFAAGGGIAGTLIGGAAALAGSGWNYIVTVQSPPGQSPYAGQDQALNSGGTGVPEPTLRLPSGSSDALGTGSSS</sequence>
<reference evidence="4 5" key="1">
    <citation type="submission" date="2024-10" db="EMBL/GenBank/DDBJ databases">
        <title>The Natural Products Discovery Center: Release of the First 8490 Sequenced Strains for Exploring Actinobacteria Biosynthetic Diversity.</title>
        <authorList>
            <person name="Kalkreuter E."/>
            <person name="Kautsar S.A."/>
            <person name="Yang D."/>
            <person name="Bader C.D."/>
            <person name="Teijaro C.N."/>
            <person name="Fluegel L."/>
            <person name="Davis C.M."/>
            <person name="Simpson J.R."/>
            <person name="Lauterbach L."/>
            <person name="Steele A.D."/>
            <person name="Gui C."/>
            <person name="Meng S."/>
            <person name="Li G."/>
            <person name="Viehrig K."/>
            <person name="Ye F."/>
            <person name="Su P."/>
            <person name="Kiefer A.F."/>
            <person name="Nichols A."/>
            <person name="Cepeda A.J."/>
            <person name="Yan W."/>
            <person name="Fan B."/>
            <person name="Jiang Y."/>
            <person name="Adhikari A."/>
            <person name="Zheng C.-J."/>
            <person name="Schuster L."/>
            <person name="Cowan T.M."/>
            <person name="Smanski M.J."/>
            <person name="Chevrette M.G."/>
            <person name="De Carvalho L.P.S."/>
            <person name="Shen B."/>
        </authorList>
    </citation>
    <scope>NUCLEOTIDE SEQUENCE [LARGE SCALE GENOMIC DNA]</scope>
    <source>
        <strain evidence="4 5">NPDC019275</strain>
    </source>
</reference>